<dbReference type="CDD" id="cd00111">
    <property type="entry name" value="Trefoil"/>
    <property type="match status" value="1"/>
</dbReference>
<dbReference type="Gene3D" id="2.60.40.1760">
    <property type="entry name" value="glycosyl hydrolase (family 31)"/>
    <property type="match status" value="1"/>
</dbReference>
<evidence type="ECO:0000256" key="11">
    <source>
        <dbReference type="SAM" id="SignalP"/>
    </source>
</evidence>
<dbReference type="Pfam" id="PF21365">
    <property type="entry name" value="Glyco_hydro_31_3rd"/>
    <property type="match status" value="1"/>
</dbReference>
<dbReference type="GO" id="GO:0005975">
    <property type="term" value="P:carbohydrate metabolic process"/>
    <property type="evidence" value="ECO:0007669"/>
    <property type="project" value="InterPro"/>
</dbReference>
<dbReference type="PANTHER" id="PTHR22762:SF133">
    <property type="entry name" value="P-TYPE DOMAIN-CONTAINING PROTEIN"/>
    <property type="match status" value="1"/>
</dbReference>
<dbReference type="PROSITE" id="PS00129">
    <property type="entry name" value="GLYCOSYL_HYDROL_F31_1"/>
    <property type="match status" value="1"/>
</dbReference>
<dbReference type="Proteomes" id="UP000887572">
    <property type="component" value="Unplaced"/>
</dbReference>
<dbReference type="InterPro" id="IPR000519">
    <property type="entry name" value="P_trefoil_dom"/>
</dbReference>
<dbReference type="WBParaSite" id="Gr19_v10_g12981.t1">
    <property type="protein sequence ID" value="Gr19_v10_g12981.t1"/>
    <property type="gene ID" value="Gr19_v10_g12981"/>
</dbReference>
<dbReference type="SUPFAM" id="SSF57492">
    <property type="entry name" value="Trefoil"/>
    <property type="match status" value="1"/>
</dbReference>
<organism evidence="13 14">
    <name type="scientific">Globodera rostochiensis</name>
    <name type="common">Golden nematode worm</name>
    <name type="synonym">Heterodera rostochiensis</name>
    <dbReference type="NCBI Taxonomy" id="31243"/>
    <lineage>
        <taxon>Eukaryota</taxon>
        <taxon>Metazoa</taxon>
        <taxon>Ecdysozoa</taxon>
        <taxon>Nematoda</taxon>
        <taxon>Chromadorea</taxon>
        <taxon>Rhabditida</taxon>
        <taxon>Tylenchina</taxon>
        <taxon>Tylenchomorpha</taxon>
        <taxon>Tylenchoidea</taxon>
        <taxon>Heteroderidae</taxon>
        <taxon>Heteroderinae</taxon>
        <taxon>Globodera</taxon>
    </lineage>
</organism>
<keyword evidence="7" id="KW-0325">Glycoprotein</keyword>
<evidence type="ECO:0000256" key="7">
    <source>
        <dbReference type="ARBA" id="ARBA00023180"/>
    </source>
</evidence>
<dbReference type="SMART" id="SM00018">
    <property type="entry name" value="PD"/>
    <property type="match status" value="1"/>
</dbReference>
<dbReference type="InterPro" id="IPR011013">
    <property type="entry name" value="Gal_mutarotase_sf_dom"/>
</dbReference>
<evidence type="ECO:0000313" key="14">
    <source>
        <dbReference type="WBParaSite" id="Gr19_v10_g12981.t1"/>
    </source>
</evidence>
<dbReference type="InterPro" id="IPR000322">
    <property type="entry name" value="Glyco_hydro_31_TIM"/>
</dbReference>
<dbReference type="GO" id="GO:0030246">
    <property type="term" value="F:carbohydrate binding"/>
    <property type="evidence" value="ECO:0007669"/>
    <property type="project" value="InterPro"/>
</dbReference>
<dbReference type="GO" id="GO:0016020">
    <property type="term" value="C:membrane"/>
    <property type="evidence" value="ECO:0007669"/>
    <property type="project" value="UniProtKB-SubCell"/>
</dbReference>
<dbReference type="CDD" id="cd06602">
    <property type="entry name" value="GH31_MGAM_SI_GAA"/>
    <property type="match status" value="1"/>
</dbReference>
<evidence type="ECO:0000256" key="6">
    <source>
        <dbReference type="ARBA" id="ARBA00023157"/>
    </source>
</evidence>
<dbReference type="InterPro" id="IPR048395">
    <property type="entry name" value="Glyco_hydro_31_C"/>
</dbReference>
<dbReference type="Pfam" id="PF01055">
    <property type="entry name" value="Glyco_hydro_31_2nd"/>
    <property type="match status" value="1"/>
</dbReference>
<feature type="signal peptide" evidence="11">
    <location>
        <begin position="1"/>
        <end position="34"/>
    </location>
</feature>
<dbReference type="Gene3D" id="3.20.20.80">
    <property type="entry name" value="Glycosidases"/>
    <property type="match status" value="1"/>
</dbReference>
<feature type="chain" id="PRO_5037136996" evidence="11">
    <location>
        <begin position="35"/>
        <end position="1061"/>
    </location>
</feature>
<sequence>MKKCITPTLSLSLTFFFFFPLLVLLNFCSTVVNCVVVEPNARVDCAPKFGEGKSECLARGCIWDDDYDRNHDTVPLCYFPPGTGYGLVNATNEHHFHLTRLQNGTANPYGTDFEHLEFAIKQFGPAFHVSIYAEKRYRPPLPLNLDAQIGTESEQLFVKVHPKKPTPNKMFYFTVERNNGQRIWDTSIGGLLFADQFLQIATYLPSDLIYGKYTTWGMFSRDQAPYPFSPNSANLYGVHPFYLGLESDGKAHGVFILNSNPQEITTGPAPHLVYRTIGGQLDLFFFPGPTPELVVRQYNQLIGRPYLPPYWAFGYQFCRYGYKNLDDLKATIGRIQAAKIPLDVVFVDIDHMERYKDFIVDQQKWGGLGQYVEELQRQGLKFVPIIDPAVQVDYDVFQRAVEANVSFIEWERFDQVPMDVQSLYPMAKETKIMLSVVWPDRHVAFPDFLDPEGRTQKWWSEELKTFHEKLHFDGIWLDMNEPAAFNTNENPSEHTHNLRPLHCPLSGKDSQFDKPPYETINVYQYGDKSALSEKTLCLLGMSMRGKERLYNTHNLFGWSQMATTRKALDEMFGKRSQLLTRSTFVSSGHFGTHWTGDNSARWADLRASIIGLIEFNLFGIPHIGADVCGFNLNTNEELCLRWQQLGAFYPFFRNHNSDDAAAQDPTQWESVANASRVSNLFRYQLLPHLYTLHFLASMHGGTVVRPMFFEFSQDSFTHRMDRQFLWGSDLLVVPVLDPGVDSVRAYFPHGSIWYSISDAHKYAAKISTGGFHTVKAPRTTPLPTFLRAGAIIPTQKAETTVEKSRQNALQLKIALDPQTMSAKGELFWDDGESLISDFGTYPYYQFLFSFKMEGNVTELTIYNAHSPPREKIIPIPTLGRVEVLGYPTEPDFSQCSLNESALKIVRRRFLSAFFADGCKFEYNAKKFRLDIECSSKGLIALNGTEKAAADQLHSENVALANQCELSLQKIPGLSPLVKTDRNGRSCRGEVKLPFCRGLCRSKESGTHAFPHREQEAYFCSIVTDNAPMKNVTLEDCDEGAGEEARFVQISTATECKCVKMS</sequence>
<dbReference type="InterPro" id="IPR017853">
    <property type="entry name" value="GH"/>
</dbReference>
<accession>A0A914H260</accession>
<comment type="subcellular location">
    <subcellularLocation>
        <location evidence="1">Membrane</location>
    </subcellularLocation>
</comment>
<evidence type="ECO:0000256" key="10">
    <source>
        <dbReference type="RuleBase" id="RU361185"/>
    </source>
</evidence>
<evidence type="ECO:0000256" key="2">
    <source>
        <dbReference type="ARBA" id="ARBA00007806"/>
    </source>
</evidence>
<keyword evidence="4 10" id="KW-0378">Hydrolase</keyword>
<dbReference type="GO" id="GO:0004558">
    <property type="term" value="F:alpha-1,4-glucosidase activity"/>
    <property type="evidence" value="ECO:0007669"/>
    <property type="project" value="TreeGrafter"/>
</dbReference>
<dbReference type="Pfam" id="PF00088">
    <property type="entry name" value="Trefoil"/>
    <property type="match status" value="1"/>
</dbReference>
<dbReference type="InterPro" id="IPR044913">
    <property type="entry name" value="P_trefoil_dom_sf"/>
</dbReference>
<dbReference type="SUPFAM" id="SSF51445">
    <property type="entry name" value="(Trans)glycosidases"/>
    <property type="match status" value="1"/>
</dbReference>
<keyword evidence="8 10" id="KW-0326">Glycosidase</keyword>
<evidence type="ECO:0000256" key="5">
    <source>
        <dbReference type="ARBA" id="ARBA00023136"/>
    </source>
</evidence>
<protein>
    <submittedName>
        <fullName evidence="14">P-type domain-containing protein</fullName>
    </submittedName>
</protein>
<dbReference type="Gene3D" id="4.10.110.10">
    <property type="entry name" value="Spasmolytic Protein, domain 1"/>
    <property type="match status" value="1"/>
</dbReference>
<dbReference type="InterPro" id="IPR029034">
    <property type="entry name" value="Cystine-knot_cytokine"/>
</dbReference>
<evidence type="ECO:0000256" key="9">
    <source>
        <dbReference type="PROSITE-ProRule" id="PRU00779"/>
    </source>
</evidence>
<dbReference type="PANTHER" id="PTHR22762">
    <property type="entry name" value="ALPHA-GLUCOSIDASE"/>
    <property type="match status" value="1"/>
</dbReference>
<reference evidence="14" key="1">
    <citation type="submission" date="2022-11" db="UniProtKB">
        <authorList>
            <consortium name="WormBaseParasite"/>
        </authorList>
    </citation>
    <scope>IDENTIFICATION</scope>
</reference>
<proteinExistence type="inferred from homology"/>
<dbReference type="PROSITE" id="PS51448">
    <property type="entry name" value="P_TREFOIL_2"/>
    <property type="match status" value="1"/>
</dbReference>
<dbReference type="PROSITE" id="PS00707">
    <property type="entry name" value="GLYCOSYL_HYDROL_F31_2"/>
    <property type="match status" value="1"/>
</dbReference>
<evidence type="ECO:0000256" key="3">
    <source>
        <dbReference type="ARBA" id="ARBA00022729"/>
    </source>
</evidence>
<dbReference type="SUPFAM" id="SSF74650">
    <property type="entry name" value="Galactose mutarotase-like"/>
    <property type="match status" value="1"/>
</dbReference>
<evidence type="ECO:0000259" key="12">
    <source>
        <dbReference type="PROSITE" id="PS51448"/>
    </source>
</evidence>
<name>A0A914H260_GLORO</name>
<evidence type="ECO:0000256" key="8">
    <source>
        <dbReference type="ARBA" id="ARBA00023295"/>
    </source>
</evidence>
<dbReference type="InterPro" id="IPR013780">
    <property type="entry name" value="Glyco_hydro_b"/>
</dbReference>
<feature type="domain" description="P-type" evidence="12">
    <location>
        <begin position="32"/>
        <end position="81"/>
    </location>
</feature>
<evidence type="ECO:0000256" key="4">
    <source>
        <dbReference type="ARBA" id="ARBA00022801"/>
    </source>
</evidence>
<dbReference type="CDD" id="cd14752">
    <property type="entry name" value="GH31_N"/>
    <property type="match status" value="1"/>
</dbReference>
<keyword evidence="6" id="KW-1015">Disulfide bond</keyword>
<dbReference type="Gene3D" id="2.60.40.1180">
    <property type="entry name" value="Golgi alpha-mannosidase II"/>
    <property type="match status" value="2"/>
</dbReference>
<evidence type="ECO:0000313" key="13">
    <source>
        <dbReference type="Proteomes" id="UP000887572"/>
    </source>
</evidence>
<dbReference type="SUPFAM" id="SSF51011">
    <property type="entry name" value="Glycosyl hydrolase domain"/>
    <property type="match status" value="1"/>
</dbReference>
<dbReference type="InterPro" id="IPR030459">
    <property type="entry name" value="Glyco_hydro_31_CS"/>
</dbReference>
<keyword evidence="3 11" id="KW-0732">Signal</keyword>
<comment type="similarity">
    <text evidence="2 10">Belongs to the glycosyl hydrolase 31 family.</text>
</comment>
<keyword evidence="5" id="KW-0472">Membrane</keyword>
<dbReference type="AlphaFoldDB" id="A0A914H260"/>
<keyword evidence="13" id="KW-1185">Reference proteome</keyword>
<comment type="caution">
    <text evidence="9">Lacks conserved residue(s) required for the propagation of feature annotation.</text>
</comment>
<dbReference type="InterPro" id="IPR030458">
    <property type="entry name" value="Glyco_hydro_31_AS"/>
</dbReference>
<evidence type="ECO:0000256" key="1">
    <source>
        <dbReference type="ARBA" id="ARBA00004370"/>
    </source>
</evidence>
<dbReference type="Gene3D" id="2.10.90.10">
    <property type="entry name" value="Cystine-knot cytokines"/>
    <property type="match status" value="1"/>
</dbReference>